<dbReference type="InterPro" id="IPR000943">
    <property type="entry name" value="RNA_pol_sigma70"/>
</dbReference>
<evidence type="ECO:0000256" key="3">
    <source>
        <dbReference type="ARBA" id="ARBA00023015"/>
    </source>
</evidence>
<keyword evidence="6" id="KW-0804">Transcription</keyword>
<organism evidence="8 9">
    <name type="scientific">Candidatus Egerieicola pullicola</name>
    <dbReference type="NCBI Taxonomy" id="2840775"/>
    <lineage>
        <taxon>Bacteria</taxon>
        <taxon>Bacillati</taxon>
        <taxon>Bacillota</taxon>
        <taxon>Clostridia</taxon>
        <taxon>Eubacteriales</taxon>
        <taxon>Oscillospiraceae</taxon>
        <taxon>Oscillospiraceae incertae sedis</taxon>
        <taxon>Candidatus Egerieicola</taxon>
    </lineage>
</organism>
<protein>
    <submittedName>
        <fullName evidence="8">RNA polymerase sporulation sigma factor SigK</fullName>
    </submittedName>
</protein>
<dbReference type="GO" id="GO:0016987">
    <property type="term" value="F:sigma factor activity"/>
    <property type="evidence" value="ECO:0007669"/>
    <property type="project" value="UniProtKB-KW"/>
</dbReference>
<dbReference type="AlphaFoldDB" id="A0A9D1AJ24"/>
<dbReference type="EMBL" id="DVGY01000121">
    <property type="protein sequence ID" value="HIR41263.1"/>
    <property type="molecule type" value="Genomic_DNA"/>
</dbReference>
<dbReference type="PROSITE" id="PS00715">
    <property type="entry name" value="SIGMA70_1"/>
    <property type="match status" value="1"/>
</dbReference>
<dbReference type="Gene3D" id="1.20.120.1810">
    <property type="match status" value="1"/>
</dbReference>
<keyword evidence="4" id="KW-0731">Sigma factor</keyword>
<dbReference type="Pfam" id="PF04542">
    <property type="entry name" value="Sigma70_r2"/>
    <property type="match status" value="1"/>
</dbReference>
<reference evidence="8" key="1">
    <citation type="submission" date="2020-10" db="EMBL/GenBank/DDBJ databases">
        <authorList>
            <person name="Gilroy R."/>
        </authorList>
    </citation>
    <scope>NUCLEOTIDE SEQUENCE</scope>
    <source>
        <strain evidence="8">CHK184-25365</strain>
    </source>
</reference>
<dbReference type="InterPro" id="IPR007627">
    <property type="entry name" value="RNA_pol_sigma70_r2"/>
</dbReference>
<dbReference type="PANTHER" id="PTHR30376:SF3">
    <property type="entry name" value="RNA POLYMERASE SIGMA FACTOR RPOH"/>
    <property type="match status" value="1"/>
</dbReference>
<dbReference type="PRINTS" id="PR00046">
    <property type="entry name" value="SIGMA70FCT"/>
</dbReference>
<evidence type="ECO:0000256" key="4">
    <source>
        <dbReference type="ARBA" id="ARBA00023082"/>
    </source>
</evidence>
<reference evidence="8" key="2">
    <citation type="journal article" date="2021" name="PeerJ">
        <title>Extensive microbial diversity within the chicken gut microbiome revealed by metagenomics and culture.</title>
        <authorList>
            <person name="Gilroy R."/>
            <person name="Ravi A."/>
            <person name="Getino M."/>
            <person name="Pursley I."/>
            <person name="Horton D.L."/>
            <person name="Alikhan N.F."/>
            <person name="Baker D."/>
            <person name="Gharbi K."/>
            <person name="Hall N."/>
            <person name="Watson M."/>
            <person name="Adriaenssens E.M."/>
            <person name="Foster-Nyarko E."/>
            <person name="Jarju S."/>
            <person name="Secka A."/>
            <person name="Antonio M."/>
            <person name="Oren A."/>
            <person name="Chaudhuri R.R."/>
            <person name="La Ragione R."/>
            <person name="Hildebrand F."/>
            <person name="Pallen M.J."/>
        </authorList>
    </citation>
    <scope>NUCLEOTIDE SEQUENCE</scope>
    <source>
        <strain evidence="8">CHK184-25365</strain>
    </source>
</reference>
<dbReference type="GO" id="GO:0030435">
    <property type="term" value="P:sporulation resulting in formation of a cellular spore"/>
    <property type="evidence" value="ECO:0007669"/>
    <property type="project" value="UniProtKB-KW"/>
</dbReference>
<evidence type="ECO:0000313" key="9">
    <source>
        <dbReference type="Proteomes" id="UP000886749"/>
    </source>
</evidence>
<dbReference type="GO" id="GO:0003677">
    <property type="term" value="F:DNA binding"/>
    <property type="evidence" value="ECO:0007669"/>
    <property type="project" value="UniProtKB-KW"/>
</dbReference>
<feature type="domain" description="HTH cro/C1-type" evidence="7">
    <location>
        <begin position="196"/>
        <end position="217"/>
    </location>
</feature>
<dbReference type="PIRSF" id="PIRSF000770">
    <property type="entry name" value="RNA_pol_sigma-SigE/K"/>
    <property type="match status" value="1"/>
</dbReference>
<evidence type="ECO:0000256" key="5">
    <source>
        <dbReference type="ARBA" id="ARBA00023125"/>
    </source>
</evidence>
<dbReference type="InterPro" id="IPR036388">
    <property type="entry name" value="WH-like_DNA-bd_sf"/>
</dbReference>
<gene>
    <name evidence="8" type="primary">sigK</name>
    <name evidence="8" type="ORF">IAB36_05500</name>
</gene>
<dbReference type="Proteomes" id="UP000886749">
    <property type="component" value="Unassembled WGS sequence"/>
</dbReference>
<keyword evidence="2" id="KW-0749">Sporulation</keyword>
<dbReference type="NCBIfam" id="NF004471">
    <property type="entry name" value="PRK05803.1"/>
    <property type="match status" value="1"/>
</dbReference>
<dbReference type="NCBIfam" id="TIGR02937">
    <property type="entry name" value="sigma70-ECF"/>
    <property type="match status" value="1"/>
</dbReference>
<evidence type="ECO:0000259" key="7">
    <source>
        <dbReference type="PROSITE" id="PS50943"/>
    </source>
</evidence>
<dbReference type="InterPro" id="IPR014284">
    <property type="entry name" value="RNA_pol_sigma-70_dom"/>
</dbReference>
<evidence type="ECO:0000313" key="8">
    <source>
        <dbReference type="EMBL" id="HIR41263.1"/>
    </source>
</evidence>
<dbReference type="InterPro" id="IPR050813">
    <property type="entry name" value="Sigma-70_Factor"/>
</dbReference>
<keyword evidence="3" id="KW-0805">Transcription regulation</keyword>
<accession>A0A9D1AJ24</accession>
<dbReference type="CDD" id="cd06171">
    <property type="entry name" value="Sigma70_r4"/>
    <property type="match status" value="1"/>
</dbReference>
<comment type="similarity">
    <text evidence="1">Belongs to the sigma-70 factor family.</text>
</comment>
<dbReference type="GO" id="GO:0006352">
    <property type="term" value="P:DNA-templated transcription initiation"/>
    <property type="evidence" value="ECO:0007669"/>
    <property type="project" value="InterPro"/>
</dbReference>
<evidence type="ECO:0000256" key="6">
    <source>
        <dbReference type="ARBA" id="ARBA00023163"/>
    </source>
</evidence>
<keyword evidence="5" id="KW-0238">DNA-binding</keyword>
<sequence length="234" mass="26649">MFSSMLNFLLEHLIFLALHAESASAFPKPLSPAKQQEYFRRLAQGDQAARVKLIEHNLRLVAHIVKKYYASKAEPDDLISIGSIGLIKAVDTFSTDKNIRFATYASRCIENEILMFFRAQRKSSEDVSIQEPIDCDKDGNPLTLFDVMAGEEEEVFDAIQQKLSASQLRQVADRCLEPREAFVLEKRYGLDGSDPLPQREVAKQMGISRSYVSRLEKKALGQLRQELERMGYTR</sequence>
<dbReference type="PANTHER" id="PTHR30376">
    <property type="entry name" value="SIGMA FACTOR RPOH HEAT SHOCK RELATED"/>
    <property type="match status" value="1"/>
</dbReference>
<dbReference type="InterPro" id="IPR001387">
    <property type="entry name" value="Cro/C1-type_HTH"/>
</dbReference>
<dbReference type="SUPFAM" id="SSF88659">
    <property type="entry name" value="Sigma3 and sigma4 domains of RNA polymerase sigma factors"/>
    <property type="match status" value="1"/>
</dbReference>
<evidence type="ECO:0000256" key="2">
    <source>
        <dbReference type="ARBA" id="ARBA00022969"/>
    </source>
</evidence>
<dbReference type="PROSITE" id="PS50943">
    <property type="entry name" value="HTH_CROC1"/>
    <property type="match status" value="1"/>
</dbReference>
<dbReference type="InterPro" id="IPR013325">
    <property type="entry name" value="RNA_pol_sigma_r2"/>
</dbReference>
<dbReference type="Gene3D" id="1.10.10.10">
    <property type="entry name" value="Winged helix-like DNA-binding domain superfamily/Winged helix DNA-binding domain"/>
    <property type="match status" value="1"/>
</dbReference>
<dbReference type="InterPro" id="IPR007630">
    <property type="entry name" value="RNA_pol_sigma70_r4"/>
</dbReference>
<evidence type="ECO:0000256" key="1">
    <source>
        <dbReference type="ARBA" id="ARBA00007788"/>
    </source>
</evidence>
<proteinExistence type="inferred from homology"/>
<name>A0A9D1AJ24_9FIRM</name>
<dbReference type="Pfam" id="PF04545">
    <property type="entry name" value="Sigma70_r4"/>
    <property type="match status" value="1"/>
</dbReference>
<dbReference type="SUPFAM" id="SSF88946">
    <property type="entry name" value="Sigma2 domain of RNA polymerase sigma factors"/>
    <property type="match status" value="1"/>
</dbReference>
<comment type="caution">
    <text evidence="8">The sequence shown here is derived from an EMBL/GenBank/DDBJ whole genome shotgun (WGS) entry which is preliminary data.</text>
</comment>
<dbReference type="InterPro" id="IPR013324">
    <property type="entry name" value="RNA_pol_sigma_r3/r4-like"/>
</dbReference>